<comment type="subcellular location">
    <subcellularLocation>
        <location evidence="1">Membrane</location>
        <topology evidence="1">Multi-pass membrane protein</topology>
    </subcellularLocation>
</comment>
<feature type="transmembrane region" description="Helical" evidence="7">
    <location>
        <begin position="12"/>
        <end position="35"/>
    </location>
</feature>
<protein>
    <recommendedName>
        <fullName evidence="10">Aquaporin</fullName>
    </recommendedName>
</protein>
<comment type="similarity">
    <text evidence="2 6">Belongs to the MIP/aquaporin (TC 1.A.8) family.</text>
</comment>
<evidence type="ECO:0000256" key="6">
    <source>
        <dbReference type="RuleBase" id="RU000477"/>
    </source>
</evidence>
<evidence type="ECO:0000256" key="4">
    <source>
        <dbReference type="ARBA" id="ARBA00022989"/>
    </source>
</evidence>
<feature type="transmembrane region" description="Helical" evidence="7">
    <location>
        <begin position="41"/>
        <end position="61"/>
    </location>
</feature>
<name>A0A564YMW6_HYMDI</name>
<keyword evidence="5 7" id="KW-0472">Membrane</keyword>
<dbReference type="GO" id="GO:0005886">
    <property type="term" value="C:plasma membrane"/>
    <property type="evidence" value="ECO:0007669"/>
    <property type="project" value="TreeGrafter"/>
</dbReference>
<proteinExistence type="inferred from homology"/>
<feature type="transmembrane region" description="Helical" evidence="7">
    <location>
        <begin position="126"/>
        <end position="147"/>
    </location>
</feature>
<evidence type="ECO:0000256" key="3">
    <source>
        <dbReference type="ARBA" id="ARBA00022692"/>
    </source>
</evidence>
<evidence type="ECO:0000256" key="7">
    <source>
        <dbReference type="SAM" id="Phobius"/>
    </source>
</evidence>
<accession>A0A564YMW6</accession>
<evidence type="ECO:0000256" key="5">
    <source>
        <dbReference type="ARBA" id="ARBA00023136"/>
    </source>
</evidence>
<dbReference type="EMBL" id="CABIJS010000288">
    <property type="protein sequence ID" value="VUZ48309.1"/>
    <property type="molecule type" value="Genomic_DNA"/>
</dbReference>
<dbReference type="PANTHER" id="PTHR19139">
    <property type="entry name" value="AQUAPORIN TRANSPORTER"/>
    <property type="match status" value="1"/>
</dbReference>
<feature type="transmembrane region" description="Helical" evidence="7">
    <location>
        <begin position="82"/>
        <end position="106"/>
    </location>
</feature>
<organism evidence="8 9">
    <name type="scientific">Hymenolepis diminuta</name>
    <name type="common">Rat tapeworm</name>
    <dbReference type="NCBI Taxonomy" id="6216"/>
    <lineage>
        <taxon>Eukaryota</taxon>
        <taxon>Metazoa</taxon>
        <taxon>Spiralia</taxon>
        <taxon>Lophotrochozoa</taxon>
        <taxon>Platyhelminthes</taxon>
        <taxon>Cestoda</taxon>
        <taxon>Eucestoda</taxon>
        <taxon>Cyclophyllidea</taxon>
        <taxon>Hymenolepididae</taxon>
        <taxon>Hymenolepis</taxon>
    </lineage>
</organism>
<evidence type="ECO:0000313" key="8">
    <source>
        <dbReference type="EMBL" id="VUZ48309.1"/>
    </source>
</evidence>
<sequence length="270" mass="29510">MPREKALSWKLFQIFVCECAGTGIVCFPAFLMPQATIMPDIATPLVCGFAVYIGLWIIGATSGGHMNPVVTMAAAITRRIPLFYVPVYLVAQLCGSLVSMVIASRLNTSLSKLPNTYGLTLPSTDTSAGTAIGMEIAITMILILTWLASLDEIRDIEWRMQTSNNFPISMLFAIAFGAAVGGPVSGASMNPWRSLSAAIIQNHYDYVWIYFIGPPIGSVCACILYEFVICENVSIPRVKKWLTTKHFDRSTIYDEVGITDASSTSNAHRY</sequence>
<reference evidence="8 9" key="1">
    <citation type="submission" date="2019-07" db="EMBL/GenBank/DDBJ databases">
        <authorList>
            <person name="Jastrzebski P J."/>
            <person name="Paukszto L."/>
            <person name="Jastrzebski P J."/>
        </authorList>
    </citation>
    <scope>NUCLEOTIDE SEQUENCE [LARGE SCALE GENOMIC DNA]</scope>
    <source>
        <strain evidence="8 9">WMS-il1</strain>
    </source>
</reference>
<evidence type="ECO:0000313" key="9">
    <source>
        <dbReference type="Proteomes" id="UP000321570"/>
    </source>
</evidence>
<dbReference type="Gene3D" id="1.20.1080.10">
    <property type="entry name" value="Glycerol uptake facilitator protein"/>
    <property type="match status" value="1"/>
</dbReference>
<evidence type="ECO:0000256" key="2">
    <source>
        <dbReference type="ARBA" id="ARBA00006175"/>
    </source>
</evidence>
<feature type="transmembrane region" description="Helical" evidence="7">
    <location>
        <begin position="168"/>
        <end position="187"/>
    </location>
</feature>
<dbReference type="GO" id="GO:0015250">
    <property type="term" value="F:water channel activity"/>
    <property type="evidence" value="ECO:0007669"/>
    <property type="project" value="TreeGrafter"/>
</dbReference>
<dbReference type="InterPro" id="IPR023271">
    <property type="entry name" value="Aquaporin-like"/>
</dbReference>
<keyword evidence="6" id="KW-0813">Transport</keyword>
<feature type="transmembrane region" description="Helical" evidence="7">
    <location>
        <begin position="207"/>
        <end position="230"/>
    </location>
</feature>
<dbReference type="PRINTS" id="PR00783">
    <property type="entry name" value="MINTRINSICP"/>
</dbReference>
<gene>
    <name evidence="8" type="ORF">WMSIL1_LOCUS7768</name>
</gene>
<dbReference type="InterPro" id="IPR000425">
    <property type="entry name" value="MIP"/>
</dbReference>
<keyword evidence="3 6" id="KW-0812">Transmembrane</keyword>
<dbReference type="Proteomes" id="UP000321570">
    <property type="component" value="Unassembled WGS sequence"/>
</dbReference>
<evidence type="ECO:0000256" key="1">
    <source>
        <dbReference type="ARBA" id="ARBA00004141"/>
    </source>
</evidence>
<dbReference type="SUPFAM" id="SSF81338">
    <property type="entry name" value="Aquaporin-like"/>
    <property type="match status" value="1"/>
</dbReference>
<keyword evidence="4 7" id="KW-1133">Transmembrane helix</keyword>
<dbReference type="InterPro" id="IPR034294">
    <property type="entry name" value="Aquaporin_transptr"/>
</dbReference>
<keyword evidence="9" id="KW-1185">Reference proteome</keyword>
<dbReference type="AlphaFoldDB" id="A0A564YMW6"/>
<dbReference type="Pfam" id="PF00230">
    <property type="entry name" value="MIP"/>
    <property type="match status" value="1"/>
</dbReference>
<evidence type="ECO:0008006" key="10">
    <source>
        <dbReference type="Google" id="ProtNLM"/>
    </source>
</evidence>
<dbReference type="PANTHER" id="PTHR19139:SF199">
    <property type="entry name" value="MIP17260P"/>
    <property type="match status" value="1"/>
</dbReference>